<accession>A0A7W4DAE4</accession>
<dbReference type="EMBL" id="JACJFN010000001">
    <property type="protein sequence ID" value="MBB1518942.1"/>
    <property type="molecule type" value="Genomic_DNA"/>
</dbReference>
<keyword evidence="2" id="KW-1185">Reference proteome</keyword>
<gene>
    <name evidence="1" type="ORF">H3H45_06785</name>
</gene>
<evidence type="ECO:0000313" key="2">
    <source>
        <dbReference type="Proteomes" id="UP000581189"/>
    </source>
</evidence>
<dbReference type="Proteomes" id="UP000581189">
    <property type="component" value="Unassembled WGS sequence"/>
</dbReference>
<proteinExistence type="predicted"/>
<reference evidence="1 2" key="1">
    <citation type="submission" date="2020-08" db="EMBL/GenBank/DDBJ databases">
        <authorList>
            <person name="Kim C.M."/>
        </authorList>
    </citation>
    <scope>NUCLEOTIDE SEQUENCE [LARGE SCALE GENOMIC DNA]</scope>
    <source>
        <strain evidence="1 2">SR9</strain>
    </source>
</reference>
<comment type="caution">
    <text evidence="1">The sequence shown here is derived from an EMBL/GenBank/DDBJ whole genome shotgun (WGS) entry which is preliminary data.</text>
</comment>
<dbReference type="AlphaFoldDB" id="A0A7W4DAE4"/>
<name>A0A7W4DAE4_9GAMM</name>
<dbReference type="RefSeq" id="WP_182832941.1">
    <property type="nucleotide sequence ID" value="NZ_JACJFN010000001.1"/>
</dbReference>
<organism evidence="1 2">
    <name type="scientific">Aquipseudomonas guryensis</name>
    <dbReference type="NCBI Taxonomy" id="2759165"/>
    <lineage>
        <taxon>Bacteria</taxon>
        <taxon>Pseudomonadati</taxon>
        <taxon>Pseudomonadota</taxon>
        <taxon>Gammaproteobacteria</taxon>
        <taxon>Pseudomonadales</taxon>
        <taxon>Pseudomonadaceae</taxon>
        <taxon>Aquipseudomonas</taxon>
    </lineage>
</organism>
<sequence length="79" mass="8792">MAKRKKKAKYNPDKAMFKSSIYAVKGVRKSADKKAGLRLKVAESNASMAAMERGKKMALIEAYAKEHGVTITQAMIHFM</sequence>
<evidence type="ECO:0000313" key="1">
    <source>
        <dbReference type="EMBL" id="MBB1518942.1"/>
    </source>
</evidence>
<protein>
    <submittedName>
        <fullName evidence="1">Uncharacterized protein</fullName>
    </submittedName>
</protein>